<dbReference type="AlphaFoldDB" id="A0A836C1U3"/>
<evidence type="ECO:0000313" key="1">
    <source>
        <dbReference type="EMBL" id="KAG2497140.1"/>
    </source>
</evidence>
<organism evidence="1 2">
    <name type="scientific">Edaphochlamys debaryana</name>
    <dbReference type="NCBI Taxonomy" id="47281"/>
    <lineage>
        <taxon>Eukaryota</taxon>
        <taxon>Viridiplantae</taxon>
        <taxon>Chlorophyta</taxon>
        <taxon>core chlorophytes</taxon>
        <taxon>Chlorophyceae</taxon>
        <taxon>CS clade</taxon>
        <taxon>Chlamydomonadales</taxon>
        <taxon>Chlamydomonadales incertae sedis</taxon>
        <taxon>Edaphochlamys</taxon>
    </lineage>
</organism>
<dbReference type="EMBL" id="JAEHOE010000015">
    <property type="protein sequence ID" value="KAG2497140.1"/>
    <property type="molecule type" value="Genomic_DNA"/>
</dbReference>
<proteinExistence type="predicted"/>
<dbReference type="OrthoDB" id="544543at2759"/>
<evidence type="ECO:0000313" key="2">
    <source>
        <dbReference type="Proteomes" id="UP000612055"/>
    </source>
</evidence>
<accession>A0A836C1U3</accession>
<comment type="caution">
    <text evidence="1">The sequence shown here is derived from an EMBL/GenBank/DDBJ whole genome shotgun (WGS) entry which is preliminary data.</text>
</comment>
<name>A0A836C1U3_9CHLO</name>
<dbReference type="Proteomes" id="UP000612055">
    <property type="component" value="Unassembled WGS sequence"/>
</dbReference>
<protein>
    <submittedName>
        <fullName evidence="1">Uncharacterized protein</fullName>
    </submittedName>
</protein>
<reference evidence="1" key="1">
    <citation type="journal article" date="2020" name="bioRxiv">
        <title>Comparative genomics of Chlamydomonas.</title>
        <authorList>
            <person name="Craig R.J."/>
            <person name="Hasan A.R."/>
            <person name="Ness R.W."/>
            <person name="Keightley P.D."/>
        </authorList>
    </citation>
    <scope>NUCLEOTIDE SEQUENCE</scope>
    <source>
        <strain evidence="1">CCAP 11/70</strain>
    </source>
</reference>
<gene>
    <name evidence="1" type="ORF">HYH03_004731</name>
</gene>
<sequence length="132" mass="14448">MAYSRERVVLVERKPLIALEHVEELALKAQSLKVLVRLGAANTGMLRDPATGRIKRLEVFLMADGWVGNPDEVAACSVSMQEYGIEPVLPTGSGYAVRDSCGRWPPDDSAHKRAKVYLGRQEQRLRSGSGAA</sequence>
<keyword evidence="2" id="KW-1185">Reference proteome</keyword>